<evidence type="ECO:0000313" key="2">
    <source>
        <dbReference type="Proteomes" id="UP001140502"/>
    </source>
</evidence>
<organism evidence="1 2">
    <name type="scientific">Fusarium piperis</name>
    <dbReference type="NCBI Taxonomy" id="1435070"/>
    <lineage>
        <taxon>Eukaryota</taxon>
        <taxon>Fungi</taxon>
        <taxon>Dikarya</taxon>
        <taxon>Ascomycota</taxon>
        <taxon>Pezizomycotina</taxon>
        <taxon>Sordariomycetes</taxon>
        <taxon>Hypocreomycetidae</taxon>
        <taxon>Hypocreales</taxon>
        <taxon>Nectriaceae</taxon>
        <taxon>Fusarium</taxon>
        <taxon>Fusarium solani species complex</taxon>
    </lineage>
</organism>
<dbReference type="EMBL" id="JAPEUR010000004">
    <property type="protein sequence ID" value="KAJ4329111.1"/>
    <property type="molecule type" value="Genomic_DNA"/>
</dbReference>
<accession>A0A9W8WN69</accession>
<name>A0A9W8WN69_9HYPO</name>
<reference evidence="1" key="1">
    <citation type="submission" date="2022-10" db="EMBL/GenBank/DDBJ databases">
        <title>Tapping the CABI collections for fungal endophytes: first genome assemblies for Collariella, Neodidymelliopsis, Ascochyta clinopodiicola, Didymella pomorum, Didymosphaeria variabile, Neocosmospora piperis and Neocucurbitaria cava.</title>
        <authorList>
            <person name="Hill R."/>
        </authorList>
    </citation>
    <scope>NUCLEOTIDE SEQUENCE</scope>
    <source>
        <strain evidence="1">IMI 366586</strain>
    </source>
</reference>
<keyword evidence="2" id="KW-1185">Reference proteome</keyword>
<gene>
    <name evidence="1" type="ORF">N0V84_000471</name>
</gene>
<dbReference type="OrthoDB" id="4923501at2759"/>
<comment type="caution">
    <text evidence="1">The sequence shown here is derived from an EMBL/GenBank/DDBJ whole genome shotgun (WGS) entry which is preliminary data.</text>
</comment>
<evidence type="ECO:0000313" key="1">
    <source>
        <dbReference type="EMBL" id="KAJ4329111.1"/>
    </source>
</evidence>
<proteinExistence type="predicted"/>
<sequence length="285" mass="32635">MATSGASNTTSALQQDGFPNIIDLNRANSPRSALIAEKVERAKADWEVGNHQTFADILEEYVPLDLMDVAMTTFNLLRIPFQTQRPVADQFAGCILRGRIELTNAWGVALYFTDILGDWEKFHKNGDPIDQVLFHRALRLNWEEERAQRASLLTAMHRKGIVDVSVIRPTLYEWNQSWTPINEFHFSIFRARTNAIFSRLGLNEAQQERVLETLEWDDVHRLGIQARALALPQAAEDYYDPKFIAHMVRTNRHMKNTLGALSASEDNWEDGWYQRFPAALPPLQG</sequence>
<dbReference type="Proteomes" id="UP001140502">
    <property type="component" value="Unassembled WGS sequence"/>
</dbReference>
<dbReference type="AlphaFoldDB" id="A0A9W8WN69"/>
<protein>
    <submittedName>
        <fullName evidence="1">Uncharacterized protein</fullName>
    </submittedName>
</protein>